<dbReference type="Gene3D" id="3.40.190.290">
    <property type="match status" value="1"/>
</dbReference>
<dbReference type="Pfam" id="PF00126">
    <property type="entry name" value="HTH_1"/>
    <property type="match status" value="1"/>
</dbReference>
<dbReference type="RefSeq" id="WP_095620103.1">
    <property type="nucleotide sequence ID" value="NZ_NSKB01000002.1"/>
</dbReference>
<accession>A0A2A2F0Y0</accession>
<comment type="similarity">
    <text evidence="1">Belongs to the LysR transcriptional regulatory family.</text>
</comment>
<organism evidence="6 7">
    <name type="scientific">Halomonas salipaludis</name>
    <dbReference type="NCBI Taxonomy" id="2032625"/>
    <lineage>
        <taxon>Bacteria</taxon>
        <taxon>Pseudomonadati</taxon>
        <taxon>Pseudomonadota</taxon>
        <taxon>Gammaproteobacteria</taxon>
        <taxon>Oceanospirillales</taxon>
        <taxon>Halomonadaceae</taxon>
        <taxon>Halomonas</taxon>
    </lineage>
</organism>
<dbReference type="OrthoDB" id="9815676at2"/>
<dbReference type="AlphaFoldDB" id="A0A2A2F0Y0"/>
<dbReference type="InterPro" id="IPR036388">
    <property type="entry name" value="WH-like_DNA-bd_sf"/>
</dbReference>
<dbReference type="Proteomes" id="UP000217771">
    <property type="component" value="Unassembled WGS sequence"/>
</dbReference>
<evidence type="ECO:0000313" key="6">
    <source>
        <dbReference type="EMBL" id="PAU78430.1"/>
    </source>
</evidence>
<dbReference type="Gene3D" id="1.10.10.10">
    <property type="entry name" value="Winged helix-like DNA-binding domain superfamily/Winged helix DNA-binding domain"/>
    <property type="match status" value="1"/>
</dbReference>
<feature type="domain" description="HTH lysR-type" evidence="5">
    <location>
        <begin position="4"/>
        <end position="61"/>
    </location>
</feature>
<dbReference type="GO" id="GO:0006351">
    <property type="term" value="P:DNA-templated transcription"/>
    <property type="evidence" value="ECO:0007669"/>
    <property type="project" value="TreeGrafter"/>
</dbReference>
<dbReference type="InterPro" id="IPR036390">
    <property type="entry name" value="WH_DNA-bd_sf"/>
</dbReference>
<dbReference type="PROSITE" id="PS50931">
    <property type="entry name" value="HTH_LYSR"/>
    <property type="match status" value="1"/>
</dbReference>
<reference evidence="6 7" key="1">
    <citation type="submission" date="2017-08" db="EMBL/GenBank/DDBJ databases">
        <title>Halomonas alkalisoli sp. nov., isolated from saline alkaline soil.</title>
        <authorList>
            <person name="Wang D."/>
            <person name="Zhang G."/>
        </authorList>
    </citation>
    <scope>NUCLEOTIDE SEQUENCE [LARGE SCALE GENOMIC DNA]</scope>
    <source>
        <strain evidence="6 7">WRN001</strain>
    </source>
</reference>
<dbReference type="InterPro" id="IPR005119">
    <property type="entry name" value="LysR_subst-bd"/>
</dbReference>
<keyword evidence="2" id="KW-0805">Transcription regulation</keyword>
<dbReference type="PRINTS" id="PR00039">
    <property type="entry name" value="HTHLYSR"/>
</dbReference>
<keyword evidence="3" id="KW-0238">DNA-binding</keyword>
<dbReference type="GO" id="GO:0003700">
    <property type="term" value="F:DNA-binding transcription factor activity"/>
    <property type="evidence" value="ECO:0007669"/>
    <property type="project" value="InterPro"/>
</dbReference>
<dbReference type="InterPro" id="IPR000847">
    <property type="entry name" value="LysR_HTH_N"/>
</dbReference>
<evidence type="ECO:0000256" key="2">
    <source>
        <dbReference type="ARBA" id="ARBA00023015"/>
    </source>
</evidence>
<dbReference type="SUPFAM" id="SSF46785">
    <property type="entry name" value="Winged helix' DNA-binding domain"/>
    <property type="match status" value="1"/>
</dbReference>
<dbReference type="EMBL" id="NSKB01000002">
    <property type="protein sequence ID" value="PAU78430.1"/>
    <property type="molecule type" value="Genomic_DNA"/>
</dbReference>
<keyword evidence="7" id="KW-1185">Reference proteome</keyword>
<dbReference type="Pfam" id="PF03466">
    <property type="entry name" value="LysR_substrate"/>
    <property type="match status" value="1"/>
</dbReference>
<comment type="caution">
    <text evidence="6">The sequence shown here is derived from an EMBL/GenBank/DDBJ whole genome shotgun (WGS) entry which is preliminary data.</text>
</comment>
<name>A0A2A2F0Y0_9GAMM</name>
<sequence length="310" mass="34228">MTKPTLADLDAFAVVAAERSFRRAADLIGVSRSALSHRMRHLEEQLGVRLLHRTTRSVTLTDAGSRFLARITPTLRELDATLDTLADDRGEPSGQLRINAGKEAVRLLLAHVVPAYLRQYPAVELDLVSEGRLVDIVEQGFDAGVRLGEAVPQDMIAVKLGDDLRFLAVASPDYLHRFGTPKVPDDLHKHHCIRQRLPSGKRYRWEFERRGQEVAIDVPGTLTLDDIGLMVDAAADGLGIAFVPEVAARDRLATGQLVAVLEAWSPPYPGLMLYYPGHRHVPAALRAFIDLMKAPDTQASMRRAQLSDGR</sequence>
<dbReference type="PANTHER" id="PTHR30537">
    <property type="entry name" value="HTH-TYPE TRANSCRIPTIONAL REGULATOR"/>
    <property type="match status" value="1"/>
</dbReference>
<evidence type="ECO:0000256" key="1">
    <source>
        <dbReference type="ARBA" id="ARBA00009437"/>
    </source>
</evidence>
<evidence type="ECO:0000256" key="3">
    <source>
        <dbReference type="ARBA" id="ARBA00023125"/>
    </source>
</evidence>
<keyword evidence="4" id="KW-0804">Transcription</keyword>
<dbReference type="CDD" id="cd08474">
    <property type="entry name" value="PBP2_CrgA_like_5"/>
    <property type="match status" value="1"/>
</dbReference>
<dbReference type="FunFam" id="1.10.10.10:FF:000001">
    <property type="entry name" value="LysR family transcriptional regulator"/>
    <property type="match status" value="1"/>
</dbReference>
<evidence type="ECO:0000259" key="5">
    <source>
        <dbReference type="PROSITE" id="PS50931"/>
    </source>
</evidence>
<proteinExistence type="inferred from homology"/>
<evidence type="ECO:0000313" key="7">
    <source>
        <dbReference type="Proteomes" id="UP000217771"/>
    </source>
</evidence>
<dbReference type="InterPro" id="IPR058163">
    <property type="entry name" value="LysR-type_TF_proteobact-type"/>
</dbReference>
<evidence type="ECO:0000256" key="4">
    <source>
        <dbReference type="ARBA" id="ARBA00023163"/>
    </source>
</evidence>
<dbReference type="GO" id="GO:0043565">
    <property type="term" value="F:sequence-specific DNA binding"/>
    <property type="evidence" value="ECO:0007669"/>
    <property type="project" value="TreeGrafter"/>
</dbReference>
<gene>
    <name evidence="6" type="ORF">CK498_06940</name>
</gene>
<dbReference type="SUPFAM" id="SSF53850">
    <property type="entry name" value="Periplasmic binding protein-like II"/>
    <property type="match status" value="1"/>
</dbReference>
<dbReference type="PANTHER" id="PTHR30537:SF1">
    <property type="entry name" value="HTH-TYPE TRANSCRIPTIONAL REGULATOR PGRR"/>
    <property type="match status" value="1"/>
</dbReference>
<protein>
    <submittedName>
        <fullName evidence="6">LysR family transcriptional regulator</fullName>
    </submittedName>
</protein>